<evidence type="ECO:0000313" key="2">
    <source>
        <dbReference type="Proteomes" id="UP000254224"/>
    </source>
</evidence>
<evidence type="ECO:0000313" key="1">
    <source>
        <dbReference type="EMBL" id="SUK17262.1"/>
    </source>
</evidence>
<gene>
    <name evidence="1" type="ORF">NCTC7972_01096</name>
</gene>
<dbReference type="AlphaFoldDB" id="A0A8G2HXW1"/>
<protein>
    <submittedName>
        <fullName evidence="1">Uncharacterized protein</fullName>
    </submittedName>
</protein>
<sequence>MQNLLRTSVQENKIFQSLSSQTKSILLKKIMRYKKNDYLQFSTFEDTHISKQEFYILMSDLEDKKLVSKVLEVYSPYTKNSTGLILDEIIHFNDTLICDETDEDFEITPDNVKVKYKVII</sequence>
<comment type="caution">
    <text evidence="1">The sequence shown here is derived from an EMBL/GenBank/DDBJ whole genome shotgun (WGS) entry which is preliminary data.</text>
</comment>
<dbReference type="RefSeq" id="WP_043054909.1">
    <property type="nucleotide sequence ID" value="NZ_CP170429.1"/>
</dbReference>
<accession>A0A8G2HXW1</accession>
<proteinExistence type="predicted"/>
<organism evidence="1 2">
    <name type="scientific">Staphylococcus aureus</name>
    <dbReference type="NCBI Taxonomy" id="1280"/>
    <lineage>
        <taxon>Bacteria</taxon>
        <taxon>Bacillati</taxon>
        <taxon>Bacillota</taxon>
        <taxon>Bacilli</taxon>
        <taxon>Bacillales</taxon>
        <taxon>Staphylococcaceae</taxon>
        <taxon>Staphylococcus</taxon>
    </lineage>
</organism>
<name>A0A8G2HXW1_STAAU</name>
<dbReference type="EMBL" id="UHAI01000002">
    <property type="protein sequence ID" value="SUK17262.1"/>
    <property type="molecule type" value="Genomic_DNA"/>
</dbReference>
<reference evidence="1 2" key="1">
    <citation type="submission" date="2018-06" db="EMBL/GenBank/DDBJ databases">
        <authorList>
            <consortium name="Pathogen Informatics"/>
            <person name="Doyle S."/>
        </authorList>
    </citation>
    <scope>NUCLEOTIDE SEQUENCE [LARGE SCALE GENOMIC DNA]</scope>
    <source>
        <strain evidence="1 2">NCTC7972</strain>
    </source>
</reference>
<dbReference type="Proteomes" id="UP000254224">
    <property type="component" value="Unassembled WGS sequence"/>
</dbReference>